<sequence length="63" mass="7527">MYDQNSNEPWTIVRLISPVQWVVISRYRSRADAERNLNFCRKQIAEIKFELIFEPPNNQSSNN</sequence>
<gene>
    <name evidence="1" type="ORF">F6J89_16410</name>
</gene>
<proteinExistence type="predicted"/>
<protein>
    <recommendedName>
        <fullName evidence="2">SPOR domain-containing protein</fullName>
    </recommendedName>
</protein>
<evidence type="ECO:0000313" key="1">
    <source>
        <dbReference type="EMBL" id="NER29166.1"/>
    </source>
</evidence>
<comment type="caution">
    <text evidence="1">The sequence shown here is derived from an EMBL/GenBank/DDBJ whole genome shotgun (WGS) entry which is preliminary data.</text>
</comment>
<organism evidence="1">
    <name type="scientific">Symploca sp. SIO1C4</name>
    <dbReference type="NCBI Taxonomy" id="2607765"/>
    <lineage>
        <taxon>Bacteria</taxon>
        <taxon>Bacillati</taxon>
        <taxon>Cyanobacteriota</taxon>
        <taxon>Cyanophyceae</taxon>
        <taxon>Coleofasciculales</taxon>
        <taxon>Coleofasciculaceae</taxon>
        <taxon>Symploca</taxon>
    </lineage>
</organism>
<accession>A0A6B3N608</accession>
<evidence type="ECO:0008006" key="2">
    <source>
        <dbReference type="Google" id="ProtNLM"/>
    </source>
</evidence>
<reference evidence="1" key="1">
    <citation type="submission" date="2019-11" db="EMBL/GenBank/DDBJ databases">
        <title>Genomic insights into an expanded diversity of filamentous marine cyanobacteria reveals the extraordinary biosynthetic potential of Moorea and Okeania.</title>
        <authorList>
            <person name="Ferreira Leao T."/>
            <person name="Wang M."/>
            <person name="Moss N."/>
            <person name="Da Silva R."/>
            <person name="Sanders J."/>
            <person name="Nurk S."/>
            <person name="Gurevich A."/>
            <person name="Humphrey G."/>
            <person name="Reher R."/>
            <person name="Zhu Q."/>
            <person name="Belda-Ferre P."/>
            <person name="Glukhov E."/>
            <person name="Rex R."/>
            <person name="Dorrestein P.C."/>
            <person name="Knight R."/>
            <person name="Pevzner P."/>
            <person name="Gerwick W.H."/>
            <person name="Gerwick L."/>
        </authorList>
    </citation>
    <scope>NUCLEOTIDE SEQUENCE</scope>
    <source>
        <strain evidence="1">SIO1C4</strain>
    </source>
</reference>
<dbReference type="AlphaFoldDB" id="A0A6B3N608"/>
<name>A0A6B3N608_9CYAN</name>
<dbReference type="EMBL" id="JAAHFQ010000318">
    <property type="protein sequence ID" value="NER29166.1"/>
    <property type="molecule type" value="Genomic_DNA"/>
</dbReference>